<comment type="function">
    <text evidence="5">Participates in chromosomal partition during cell division. May act via the formation of a condensin-like complex containing Smc and ScpA that pull DNA away from mid-cell into both cell halves.</text>
</comment>
<dbReference type="PANTHER" id="PTHR34298:SF2">
    <property type="entry name" value="SEGREGATION AND CONDENSATION PROTEIN B"/>
    <property type="match status" value="1"/>
</dbReference>
<dbReference type="InterPro" id="IPR036390">
    <property type="entry name" value="WH_DNA-bd_sf"/>
</dbReference>
<dbReference type="Proteomes" id="UP000657006">
    <property type="component" value="Unassembled WGS sequence"/>
</dbReference>
<keyword evidence="7" id="KW-1185">Reference proteome</keyword>
<evidence type="ECO:0000256" key="5">
    <source>
        <dbReference type="HAMAP-Rule" id="MF_01804"/>
    </source>
</evidence>
<dbReference type="GO" id="GO:0006260">
    <property type="term" value="P:DNA replication"/>
    <property type="evidence" value="ECO:0007669"/>
    <property type="project" value="UniProtKB-UniRule"/>
</dbReference>
<evidence type="ECO:0000256" key="1">
    <source>
        <dbReference type="ARBA" id="ARBA00022490"/>
    </source>
</evidence>
<protein>
    <recommendedName>
        <fullName evidence="5">Segregation and condensation protein B</fullName>
    </recommendedName>
</protein>
<dbReference type="HAMAP" id="MF_01804">
    <property type="entry name" value="ScpB"/>
    <property type="match status" value="1"/>
</dbReference>
<comment type="subunit">
    <text evidence="5">Homodimer. Homodimerization may be required to stabilize the binding of ScpA to the Smc head domains. Component of a cohesin-like complex composed of ScpA, ScpB and the Smc homodimer, in which ScpA and ScpB bind to the head domain of Smc. The presence of the three proteins is required for the association of the complex with DNA.</text>
</comment>
<proteinExistence type="inferred from homology"/>
<dbReference type="InterPro" id="IPR005234">
    <property type="entry name" value="ScpB_csome_segregation"/>
</dbReference>
<evidence type="ECO:0000313" key="6">
    <source>
        <dbReference type="EMBL" id="MBC8543021.1"/>
    </source>
</evidence>
<comment type="subcellular location">
    <subcellularLocation>
        <location evidence="5">Cytoplasm</location>
    </subcellularLocation>
    <text evidence="5">Associated with two foci at the outer edges of the nucleoid region in young cells, and at four foci within both cell halves in older cells.</text>
</comment>
<keyword evidence="3 5" id="KW-0159">Chromosome partition</keyword>
<dbReference type="AlphaFoldDB" id="A0A926I1I1"/>
<evidence type="ECO:0000256" key="3">
    <source>
        <dbReference type="ARBA" id="ARBA00022829"/>
    </source>
</evidence>
<comment type="similarity">
    <text evidence="5">Belongs to the ScpB family.</text>
</comment>
<evidence type="ECO:0000313" key="7">
    <source>
        <dbReference type="Proteomes" id="UP000657006"/>
    </source>
</evidence>
<reference evidence="6" key="1">
    <citation type="submission" date="2020-08" db="EMBL/GenBank/DDBJ databases">
        <title>Genome public.</title>
        <authorList>
            <person name="Liu C."/>
            <person name="Sun Q."/>
        </authorList>
    </citation>
    <scope>NUCLEOTIDE SEQUENCE</scope>
    <source>
        <strain evidence="6">NSJ-32</strain>
    </source>
</reference>
<accession>A0A926I1I1</accession>
<dbReference type="PANTHER" id="PTHR34298">
    <property type="entry name" value="SEGREGATION AND CONDENSATION PROTEIN B"/>
    <property type="match status" value="1"/>
</dbReference>
<dbReference type="NCBIfam" id="TIGR00281">
    <property type="entry name" value="SMC-Scp complex subunit ScpB"/>
    <property type="match status" value="1"/>
</dbReference>
<keyword evidence="4 5" id="KW-0131">Cell cycle</keyword>
<organism evidence="6 7">
    <name type="scientific">Bianquea renquensis</name>
    <dbReference type="NCBI Taxonomy" id="2763661"/>
    <lineage>
        <taxon>Bacteria</taxon>
        <taxon>Bacillati</taxon>
        <taxon>Bacillota</taxon>
        <taxon>Clostridia</taxon>
        <taxon>Eubacteriales</taxon>
        <taxon>Bianqueaceae</taxon>
        <taxon>Bianquea</taxon>
    </lineage>
</organism>
<evidence type="ECO:0000256" key="2">
    <source>
        <dbReference type="ARBA" id="ARBA00022618"/>
    </source>
</evidence>
<dbReference type="Pfam" id="PF04079">
    <property type="entry name" value="SMC_ScpB"/>
    <property type="match status" value="1"/>
</dbReference>
<name>A0A926I1I1_9FIRM</name>
<dbReference type="GO" id="GO:0051304">
    <property type="term" value="P:chromosome separation"/>
    <property type="evidence" value="ECO:0007669"/>
    <property type="project" value="InterPro"/>
</dbReference>
<dbReference type="Gene3D" id="1.10.10.10">
    <property type="entry name" value="Winged helix-like DNA-binding domain superfamily/Winged helix DNA-binding domain"/>
    <property type="match status" value="2"/>
</dbReference>
<comment type="caution">
    <text evidence="6">The sequence shown here is derived from an EMBL/GenBank/DDBJ whole genome shotgun (WGS) entry which is preliminary data.</text>
</comment>
<gene>
    <name evidence="5 6" type="primary">scpB</name>
    <name evidence="6" type="ORF">H8730_05635</name>
</gene>
<dbReference type="GO" id="GO:0051301">
    <property type="term" value="P:cell division"/>
    <property type="evidence" value="ECO:0007669"/>
    <property type="project" value="UniProtKB-KW"/>
</dbReference>
<dbReference type="SUPFAM" id="SSF46785">
    <property type="entry name" value="Winged helix' DNA-binding domain"/>
    <property type="match status" value="2"/>
</dbReference>
<keyword evidence="2 5" id="KW-0132">Cell division</keyword>
<keyword evidence="1 5" id="KW-0963">Cytoplasm</keyword>
<evidence type="ECO:0000256" key="4">
    <source>
        <dbReference type="ARBA" id="ARBA00023306"/>
    </source>
</evidence>
<dbReference type="RefSeq" id="WP_177717644.1">
    <property type="nucleotide sequence ID" value="NZ_JACRSQ010000006.1"/>
</dbReference>
<sequence length="194" mass="22553">MEELNLKRLEKIAESLLFAAGEPVSLDSIARVLGQNPSTARKIVSQLKDYYDREERGMQILEIENSYQMTSRPDYYTHIKLLYRSGQKITLTETQLETLAIIAYRQPVTKQEVEEIRGVRSDNIINRLIDFNLVVEKGRLKAPGRPILFGTTDEFLRYFGFRSIRDLPYLQNAEQLEEGDLPKDFFQVSNEDEE</sequence>
<dbReference type="EMBL" id="JACRSQ010000006">
    <property type="protein sequence ID" value="MBC8543021.1"/>
    <property type="molecule type" value="Genomic_DNA"/>
</dbReference>
<dbReference type="GO" id="GO:0005737">
    <property type="term" value="C:cytoplasm"/>
    <property type="evidence" value="ECO:0007669"/>
    <property type="project" value="UniProtKB-SubCell"/>
</dbReference>
<dbReference type="InterPro" id="IPR036388">
    <property type="entry name" value="WH-like_DNA-bd_sf"/>
</dbReference>
<dbReference type="PIRSF" id="PIRSF019345">
    <property type="entry name" value="ScpB"/>
    <property type="match status" value="1"/>
</dbReference>